<evidence type="ECO:0000313" key="4">
    <source>
        <dbReference type="Proteomes" id="UP000003704"/>
    </source>
</evidence>
<organism evidence="3 4">
    <name type="scientific">Hydrocarboniphaga effusa AP103</name>
    <dbReference type="NCBI Taxonomy" id="1172194"/>
    <lineage>
        <taxon>Bacteria</taxon>
        <taxon>Pseudomonadati</taxon>
        <taxon>Pseudomonadota</taxon>
        <taxon>Gammaproteobacteria</taxon>
        <taxon>Nevskiales</taxon>
        <taxon>Nevskiaceae</taxon>
        <taxon>Hydrocarboniphaga</taxon>
    </lineage>
</organism>
<reference evidence="3 4" key="1">
    <citation type="journal article" date="2012" name="J. Bacteriol.">
        <title>Genome Sequence of n-Alkane-Degrading Hydrocarboniphaga effusa Strain AP103T (ATCC BAA-332T).</title>
        <authorList>
            <person name="Chang H.K."/>
            <person name="Zylstra G.J."/>
            <person name="Chae J.C."/>
        </authorList>
    </citation>
    <scope>NUCLEOTIDE SEQUENCE [LARGE SCALE GENOMIC DNA]</scope>
    <source>
        <strain evidence="3 4">AP103</strain>
    </source>
</reference>
<keyword evidence="4" id="KW-1185">Reference proteome</keyword>
<dbReference type="OrthoDB" id="9787654at2"/>
<accession>I8I3E8</accession>
<dbReference type="Pfam" id="PF04909">
    <property type="entry name" value="Amidohydro_2"/>
    <property type="match status" value="1"/>
</dbReference>
<dbReference type="AlphaFoldDB" id="I8I3E8"/>
<evidence type="ECO:0000256" key="1">
    <source>
        <dbReference type="SAM" id="MobiDB-lite"/>
    </source>
</evidence>
<dbReference type="InterPro" id="IPR006680">
    <property type="entry name" value="Amidohydro-rel"/>
</dbReference>
<dbReference type="SUPFAM" id="SSF51556">
    <property type="entry name" value="Metallo-dependent hydrolases"/>
    <property type="match status" value="1"/>
</dbReference>
<evidence type="ECO:0000259" key="2">
    <source>
        <dbReference type="Pfam" id="PF04909"/>
    </source>
</evidence>
<sequence length="298" mass="33240">MQAHSTTVTGEELRAPHSTGTAPPRTAAPIDATDCHHHIFDPRFQKYGEIYVPSATVAEYQLFKRRLGLSRSIVVAPSNYGTDNSCLIDALQQLGTTAARGVAYVGPQVSDDEIKRLHEHGVRGLRIYLDKNQVPTHEQVRTLGKQAADQGWSLQFVGTARTEIFVEWQDSILNLPCSSVIDHFGWLPQPAGVNSKTAQTLYKLLDSGKVYVKLSGLYLSSAIGYPTYSDLDEVATRFITLAPERIIWGSDWPHPMAMGKQQMPDGAMLFDRLAQWAQRDEVFQQILVGNPDRLYWAD</sequence>
<feature type="region of interest" description="Disordered" evidence="1">
    <location>
        <begin position="1"/>
        <end position="30"/>
    </location>
</feature>
<dbReference type="GO" id="GO:0016787">
    <property type="term" value="F:hydrolase activity"/>
    <property type="evidence" value="ECO:0007669"/>
    <property type="project" value="InterPro"/>
</dbReference>
<dbReference type="STRING" id="1172194.WQQ_06730"/>
<dbReference type="InterPro" id="IPR032466">
    <property type="entry name" value="Metal_Hydrolase"/>
</dbReference>
<dbReference type="PANTHER" id="PTHR35563:SF2">
    <property type="entry name" value="BARREL METAL-DEPENDENT HYDROLASE, PUTATIVE (AFU_ORTHOLOGUE AFUA_1G16240)-RELATED"/>
    <property type="match status" value="1"/>
</dbReference>
<dbReference type="Proteomes" id="UP000003704">
    <property type="component" value="Unassembled WGS sequence"/>
</dbReference>
<dbReference type="InterPro" id="IPR052358">
    <property type="entry name" value="Aro_Compnd_Degr_Hydrolases"/>
</dbReference>
<feature type="domain" description="Amidohydrolase-related" evidence="2">
    <location>
        <begin position="34"/>
        <end position="295"/>
    </location>
</feature>
<dbReference type="EMBL" id="AKGD01000001">
    <property type="protein sequence ID" value="EIT70536.1"/>
    <property type="molecule type" value="Genomic_DNA"/>
</dbReference>
<comment type="caution">
    <text evidence="3">The sequence shown here is derived from an EMBL/GenBank/DDBJ whole genome shotgun (WGS) entry which is preliminary data.</text>
</comment>
<dbReference type="RefSeq" id="WP_007183629.1">
    <property type="nucleotide sequence ID" value="NZ_AKGD01000001.1"/>
</dbReference>
<name>I8I3E8_9GAMM</name>
<dbReference type="Gene3D" id="3.20.20.140">
    <property type="entry name" value="Metal-dependent hydrolases"/>
    <property type="match status" value="1"/>
</dbReference>
<gene>
    <name evidence="3" type="ORF">WQQ_06730</name>
</gene>
<dbReference type="PANTHER" id="PTHR35563">
    <property type="entry name" value="BARREL METAL-DEPENDENT HYDROLASE, PUTATIVE (AFU_ORTHOLOGUE AFUA_1G16240)-RELATED"/>
    <property type="match status" value="1"/>
</dbReference>
<evidence type="ECO:0000313" key="3">
    <source>
        <dbReference type="EMBL" id="EIT70536.1"/>
    </source>
</evidence>
<protein>
    <recommendedName>
        <fullName evidence="2">Amidohydrolase-related domain-containing protein</fullName>
    </recommendedName>
</protein>
<proteinExistence type="predicted"/>